<evidence type="ECO:0000313" key="2">
    <source>
        <dbReference type="EMBL" id="CAF1109526.1"/>
    </source>
</evidence>
<feature type="domain" description="DUF6570" evidence="1">
    <location>
        <begin position="136"/>
        <end position="263"/>
    </location>
</feature>
<dbReference type="EMBL" id="CAJNOC010008075">
    <property type="protein sequence ID" value="CAF1109526.1"/>
    <property type="molecule type" value="Genomic_DNA"/>
</dbReference>
<protein>
    <recommendedName>
        <fullName evidence="1">DUF6570 domain-containing protein</fullName>
    </recommendedName>
</protein>
<sequence>MCKHCGVAGHVLTRSINCLQNPNRHKIETVITKGVPLPNTPEIEYSPASPSVSIQNNNNNQVKLTNNKSKYPRTPEQILWSNSQQRIRRCRNLNSSLSKNMTKEKYLCEFDSEKNGPLNNQDWTKDNLNYCSQCKDDPVKYSRDNNMVPGLDDLPLDIKPFFEKLTMVEEMLIAPIIPIMSVYRLHGGALSSRGFCANFGQNIQELVTELPRLPRDLPLIIFKKKNQLNQVKHFVVNRKRVEVCLRYLCENNPSYISYEINEKDELTHNSIDSRSGPELMENSNVIVENQNIDESILNDDVNLFPNGAGDPTIKSRLKDVSESLGFKHLLKSVAINSKTGKHY</sequence>
<organism evidence="2 3">
    <name type="scientific">Brachionus calyciflorus</name>
    <dbReference type="NCBI Taxonomy" id="104777"/>
    <lineage>
        <taxon>Eukaryota</taxon>
        <taxon>Metazoa</taxon>
        <taxon>Spiralia</taxon>
        <taxon>Gnathifera</taxon>
        <taxon>Rotifera</taxon>
        <taxon>Eurotatoria</taxon>
        <taxon>Monogononta</taxon>
        <taxon>Pseudotrocha</taxon>
        <taxon>Ploima</taxon>
        <taxon>Brachionidae</taxon>
        <taxon>Brachionus</taxon>
    </lineage>
</organism>
<keyword evidence="3" id="KW-1185">Reference proteome</keyword>
<evidence type="ECO:0000259" key="1">
    <source>
        <dbReference type="Pfam" id="PF20209"/>
    </source>
</evidence>
<evidence type="ECO:0000313" key="3">
    <source>
        <dbReference type="Proteomes" id="UP000663879"/>
    </source>
</evidence>
<dbReference type="AlphaFoldDB" id="A0A814PRP2"/>
<comment type="caution">
    <text evidence="2">The sequence shown here is derived from an EMBL/GenBank/DDBJ whole genome shotgun (WGS) entry which is preliminary data.</text>
</comment>
<dbReference type="InterPro" id="IPR046700">
    <property type="entry name" value="DUF6570"/>
</dbReference>
<dbReference type="Proteomes" id="UP000663879">
    <property type="component" value="Unassembled WGS sequence"/>
</dbReference>
<dbReference type="OrthoDB" id="416437at2759"/>
<name>A0A814PRP2_9BILA</name>
<gene>
    <name evidence="2" type="ORF">OXX778_LOCUS21557</name>
</gene>
<proteinExistence type="predicted"/>
<accession>A0A814PRP2</accession>
<dbReference type="Pfam" id="PF20209">
    <property type="entry name" value="DUF6570"/>
    <property type="match status" value="1"/>
</dbReference>
<reference evidence="2" key="1">
    <citation type="submission" date="2021-02" db="EMBL/GenBank/DDBJ databases">
        <authorList>
            <person name="Nowell W R."/>
        </authorList>
    </citation>
    <scope>NUCLEOTIDE SEQUENCE</scope>
    <source>
        <strain evidence="2">Ploen Becks lab</strain>
    </source>
</reference>